<dbReference type="InterPro" id="IPR035107">
    <property type="entry name" value="tRNA_thiolation_TtcA_Ctu1"/>
</dbReference>
<proteinExistence type="predicted"/>
<sequence length="275" mass="31290">MDEIKGKERPGPLRISAKIRRLTGRAIYRYDMITPGDRIAVGVSGGKDSLLLLHILKFIRTYSPVKYDLQAFSVDMTNGQWNPAPLQTLCDSLQVPLHVIPYAIEHIIDVKREESPCSLCANLRRGILNAAAQKAGCNKLALGHNLDDVVETGLMNLLRNGRFRSFQPKLWHDRAEMWLIRPMIYLSEFQIRNELHRLGVATFQHCCKYGADTERSRTKSLIAELKPRFPDLKQSVLHALEHHAPADHWTATPRLYAGVYESDRPVSDSERQSDL</sequence>
<evidence type="ECO:0000256" key="2">
    <source>
        <dbReference type="PIRSR" id="PIRSR004976-51"/>
    </source>
</evidence>
<evidence type="ECO:0000259" key="3">
    <source>
        <dbReference type="Pfam" id="PF01171"/>
    </source>
</evidence>
<comment type="caution">
    <text evidence="4">The sequence shown here is derived from an EMBL/GenBank/DDBJ whole genome shotgun (WGS) entry which is preliminary data.</text>
</comment>
<feature type="domain" description="tRNA(Ile)-lysidine/2-thiocytidine synthase N-terminal" evidence="3">
    <location>
        <begin position="39"/>
        <end position="200"/>
    </location>
</feature>
<dbReference type="PIRSF" id="PIRSF004976">
    <property type="entry name" value="ATPase_YdaO"/>
    <property type="match status" value="1"/>
</dbReference>
<keyword evidence="2" id="KW-0067">ATP-binding</keyword>
<gene>
    <name evidence="4" type="ORF">FYJ74_01720</name>
</gene>
<dbReference type="RefSeq" id="WP_154527888.1">
    <property type="nucleotide sequence ID" value="NZ_JAXDZJ010000008.1"/>
</dbReference>
<dbReference type="CDD" id="cd24138">
    <property type="entry name" value="TtcA-like"/>
    <property type="match status" value="1"/>
</dbReference>
<dbReference type="Gene3D" id="3.40.50.620">
    <property type="entry name" value="HUPs"/>
    <property type="match status" value="1"/>
</dbReference>
<keyword evidence="2" id="KW-0547">Nucleotide-binding</keyword>
<dbReference type="Proteomes" id="UP000473699">
    <property type="component" value="Unassembled WGS sequence"/>
</dbReference>
<dbReference type="PANTHER" id="PTHR43686">
    <property type="entry name" value="SULFURTRANSFERASE-RELATED"/>
    <property type="match status" value="1"/>
</dbReference>
<reference evidence="4 5" key="1">
    <citation type="submission" date="2019-08" db="EMBL/GenBank/DDBJ databases">
        <title>In-depth cultivation of the pig gut microbiome towards novel bacterial diversity and tailored functional studies.</title>
        <authorList>
            <person name="Wylensek D."/>
            <person name="Hitch T.C.A."/>
            <person name="Clavel T."/>
        </authorList>
    </citation>
    <scope>NUCLEOTIDE SEQUENCE [LARGE SCALE GENOMIC DNA]</scope>
    <source>
        <strain evidence="4 5">SM-530-WT-4B</strain>
    </source>
</reference>
<feature type="binding site" evidence="2">
    <location>
        <position position="48"/>
    </location>
    <ligand>
        <name>ATP</name>
        <dbReference type="ChEBI" id="CHEBI:30616"/>
    </ligand>
</feature>
<keyword evidence="1" id="KW-0808">Transferase</keyword>
<dbReference type="PANTHER" id="PTHR43686:SF1">
    <property type="entry name" value="AMINOTRAN_5 DOMAIN-CONTAINING PROTEIN"/>
    <property type="match status" value="1"/>
</dbReference>
<organism evidence="4 5">
    <name type="scientific">Pyramidobacter porci</name>
    <dbReference type="NCBI Taxonomy" id="2605789"/>
    <lineage>
        <taxon>Bacteria</taxon>
        <taxon>Thermotogati</taxon>
        <taxon>Synergistota</taxon>
        <taxon>Synergistia</taxon>
        <taxon>Synergistales</taxon>
        <taxon>Dethiosulfovibrionaceae</taxon>
        <taxon>Pyramidobacter</taxon>
    </lineage>
</organism>
<protein>
    <submittedName>
        <fullName evidence="4">tRNA 2-thiocytidine biosynthesis protein TtcA</fullName>
    </submittedName>
</protein>
<feature type="binding site" evidence="2">
    <location>
        <begin position="42"/>
        <end position="44"/>
    </location>
    <ligand>
        <name>ATP</name>
        <dbReference type="ChEBI" id="CHEBI:30616"/>
    </ligand>
</feature>
<name>A0A6L5Y991_9BACT</name>
<dbReference type="InterPro" id="IPR011063">
    <property type="entry name" value="TilS/TtcA_N"/>
</dbReference>
<feature type="binding site" evidence="2">
    <location>
        <position position="143"/>
    </location>
    <ligand>
        <name>ATP</name>
        <dbReference type="ChEBI" id="CHEBI:30616"/>
    </ligand>
</feature>
<dbReference type="EMBL" id="VUNH01000001">
    <property type="protein sequence ID" value="MST54771.1"/>
    <property type="molecule type" value="Genomic_DNA"/>
</dbReference>
<keyword evidence="5" id="KW-1185">Reference proteome</keyword>
<accession>A0A6L5Y991</accession>
<feature type="binding site" evidence="2">
    <location>
        <position position="148"/>
    </location>
    <ligand>
        <name>ATP</name>
        <dbReference type="ChEBI" id="CHEBI:30616"/>
    </ligand>
</feature>
<dbReference type="AlphaFoldDB" id="A0A6L5Y991"/>
<dbReference type="SUPFAM" id="SSF52402">
    <property type="entry name" value="Adenine nucleotide alpha hydrolases-like"/>
    <property type="match status" value="1"/>
</dbReference>
<feature type="binding site" evidence="2">
    <location>
        <position position="74"/>
    </location>
    <ligand>
        <name>ATP</name>
        <dbReference type="ChEBI" id="CHEBI:30616"/>
    </ligand>
</feature>
<dbReference type="GO" id="GO:0016740">
    <property type="term" value="F:transferase activity"/>
    <property type="evidence" value="ECO:0007669"/>
    <property type="project" value="UniProtKB-KW"/>
</dbReference>
<evidence type="ECO:0000313" key="4">
    <source>
        <dbReference type="EMBL" id="MST54771.1"/>
    </source>
</evidence>
<evidence type="ECO:0000313" key="5">
    <source>
        <dbReference type="Proteomes" id="UP000473699"/>
    </source>
</evidence>
<dbReference type="Pfam" id="PF01171">
    <property type="entry name" value="ATP_bind_3"/>
    <property type="match status" value="1"/>
</dbReference>
<evidence type="ECO:0000256" key="1">
    <source>
        <dbReference type="ARBA" id="ARBA00022679"/>
    </source>
</evidence>
<dbReference type="GO" id="GO:0005524">
    <property type="term" value="F:ATP binding"/>
    <property type="evidence" value="ECO:0007669"/>
    <property type="project" value="UniProtKB-KW"/>
</dbReference>
<dbReference type="GO" id="GO:0008033">
    <property type="term" value="P:tRNA processing"/>
    <property type="evidence" value="ECO:0007669"/>
    <property type="project" value="InterPro"/>
</dbReference>
<dbReference type="InterPro" id="IPR014729">
    <property type="entry name" value="Rossmann-like_a/b/a_fold"/>
</dbReference>